<feature type="transmembrane region" description="Helical" evidence="5">
    <location>
        <begin position="357"/>
        <end position="384"/>
    </location>
</feature>
<reference evidence="6 7" key="1">
    <citation type="journal article" date="2013" name="Mar. Genomics">
        <title>Expression of sulfatases in Rhodopirellula baltica and the diversity of sulfatases in the genus Rhodopirellula.</title>
        <authorList>
            <person name="Wegner C.E."/>
            <person name="Richter-Heitmann T."/>
            <person name="Klindworth A."/>
            <person name="Klockow C."/>
            <person name="Richter M."/>
            <person name="Achstetter T."/>
            <person name="Glockner F.O."/>
            <person name="Harder J."/>
        </authorList>
    </citation>
    <scope>NUCLEOTIDE SEQUENCE [LARGE SCALE GENOMIC DNA]</scope>
    <source>
        <strain evidence="6 7">SM41</strain>
    </source>
</reference>
<evidence type="ECO:0000256" key="2">
    <source>
        <dbReference type="ARBA" id="ARBA00022989"/>
    </source>
</evidence>
<keyword evidence="3 5" id="KW-0472">Membrane</keyword>
<name>M5U3F2_9BACT</name>
<dbReference type="EMBL" id="ANOH01000182">
    <property type="protein sequence ID" value="EMI55987.1"/>
    <property type="molecule type" value="Genomic_DNA"/>
</dbReference>
<protein>
    <submittedName>
        <fullName evidence="6">Major facilitator superfamily MFS-1</fullName>
    </submittedName>
</protein>
<feature type="transmembrane region" description="Helical" evidence="5">
    <location>
        <begin position="82"/>
        <end position="102"/>
    </location>
</feature>
<dbReference type="Proteomes" id="UP000011885">
    <property type="component" value="Unassembled WGS sequence"/>
</dbReference>
<feature type="region of interest" description="Disordered" evidence="4">
    <location>
        <begin position="204"/>
        <end position="271"/>
    </location>
</feature>
<dbReference type="AlphaFoldDB" id="M5U3F2"/>
<evidence type="ECO:0000256" key="1">
    <source>
        <dbReference type="ARBA" id="ARBA00022692"/>
    </source>
</evidence>
<feature type="transmembrane region" description="Helical" evidence="5">
    <location>
        <begin position="21"/>
        <end position="45"/>
    </location>
</feature>
<dbReference type="InterPro" id="IPR011701">
    <property type="entry name" value="MFS"/>
</dbReference>
<evidence type="ECO:0000256" key="5">
    <source>
        <dbReference type="SAM" id="Phobius"/>
    </source>
</evidence>
<feature type="transmembrane region" description="Helical" evidence="5">
    <location>
        <begin position="51"/>
        <end position="75"/>
    </location>
</feature>
<evidence type="ECO:0000313" key="6">
    <source>
        <dbReference type="EMBL" id="EMI55987.1"/>
    </source>
</evidence>
<feature type="transmembrane region" description="Helical" evidence="5">
    <location>
        <begin position="175"/>
        <end position="195"/>
    </location>
</feature>
<evidence type="ECO:0000256" key="4">
    <source>
        <dbReference type="SAM" id="MobiDB-lite"/>
    </source>
</evidence>
<feature type="compositionally biased region" description="Basic and acidic residues" evidence="4">
    <location>
        <begin position="221"/>
        <end position="238"/>
    </location>
</feature>
<dbReference type="SUPFAM" id="SSF103473">
    <property type="entry name" value="MFS general substrate transporter"/>
    <property type="match status" value="1"/>
</dbReference>
<evidence type="ECO:0000256" key="3">
    <source>
        <dbReference type="ARBA" id="ARBA00023136"/>
    </source>
</evidence>
<organism evidence="6 7">
    <name type="scientific">Rhodopirellula sallentina SM41</name>
    <dbReference type="NCBI Taxonomy" id="1263870"/>
    <lineage>
        <taxon>Bacteria</taxon>
        <taxon>Pseudomonadati</taxon>
        <taxon>Planctomycetota</taxon>
        <taxon>Planctomycetia</taxon>
        <taxon>Pirellulales</taxon>
        <taxon>Pirellulaceae</taxon>
        <taxon>Rhodopirellula</taxon>
    </lineage>
</organism>
<feature type="transmembrane region" description="Helical" evidence="5">
    <location>
        <begin position="323"/>
        <end position="345"/>
    </location>
</feature>
<gene>
    <name evidence="6" type="ORF">RSSM_02587</name>
</gene>
<keyword evidence="1 5" id="KW-0812">Transmembrane</keyword>
<feature type="transmembrane region" description="Helical" evidence="5">
    <location>
        <begin position="147"/>
        <end position="169"/>
    </location>
</feature>
<sequence length="480" mass="52356">MHYFYAPDVNLILLPRRAIGVLFCFALLTSAAYVLSSSIGMSLYLARVGSAALPLVLVASAVVVVVVSMLTYVIINLASPRNCIIAIWSLLAASTSALSWELRVSDHSIYVLGLIYVLAEVRGCLNTVFLTTLMTDWFRNSESKRPYTLVASGAPVAGILAGLFLTWGAPVLGNVQMLQGIAALDLVVAVLAWSLPRRPLRTESESRLDEVSDTDSAHANTFDKPESPFPPRRPDDLPAARPITAETETVDPESADRQRLESTQEVGDSAEPDTPLTALRFRSHILVLIVIKTAVLTLIGYQWKVSVSDYWHEDESSLISYFAAYYAIIDTLILTSQLFVAGKFLDRFGIGIALRTYPILLAIVAASAFFIDGSLALVVVFTIARGLDVFRRSFHDPALASAFAMLSKRFRRQSIVIIKGIAKPAAEVISALALFLYATSVTSNDITMLWFGLLIPWFASANEAAKIHRTSNGHAQDNGV</sequence>
<dbReference type="GO" id="GO:0022857">
    <property type="term" value="F:transmembrane transporter activity"/>
    <property type="evidence" value="ECO:0007669"/>
    <property type="project" value="InterPro"/>
</dbReference>
<keyword evidence="7" id="KW-1185">Reference proteome</keyword>
<dbReference type="PATRIC" id="fig|1263870.3.peg.2752"/>
<accession>M5U3F2</accession>
<dbReference type="InterPro" id="IPR036259">
    <property type="entry name" value="MFS_trans_sf"/>
</dbReference>
<dbReference type="Pfam" id="PF07690">
    <property type="entry name" value="MFS_1"/>
    <property type="match status" value="1"/>
</dbReference>
<feature type="transmembrane region" description="Helical" evidence="5">
    <location>
        <begin position="108"/>
        <end position="135"/>
    </location>
</feature>
<feature type="transmembrane region" description="Helical" evidence="5">
    <location>
        <begin position="285"/>
        <end position="303"/>
    </location>
</feature>
<comment type="caution">
    <text evidence="6">The sequence shown here is derived from an EMBL/GenBank/DDBJ whole genome shotgun (WGS) entry which is preliminary data.</text>
</comment>
<evidence type="ECO:0000313" key="7">
    <source>
        <dbReference type="Proteomes" id="UP000011885"/>
    </source>
</evidence>
<proteinExistence type="predicted"/>
<keyword evidence="2 5" id="KW-1133">Transmembrane helix</keyword>